<reference evidence="4" key="1">
    <citation type="journal article" date="2013" name="Nature">
        <title>Pan genome of the phytoplankton Emiliania underpins its global distribution.</title>
        <authorList>
            <person name="Read B.A."/>
            <person name="Kegel J."/>
            <person name="Klute M.J."/>
            <person name="Kuo A."/>
            <person name="Lefebvre S.C."/>
            <person name="Maumus F."/>
            <person name="Mayer C."/>
            <person name="Miller J."/>
            <person name="Monier A."/>
            <person name="Salamov A."/>
            <person name="Young J."/>
            <person name="Aguilar M."/>
            <person name="Claverie J.M."/>
            <person name="Frickenhaus S."/>
            <person name="Gonzalez K."/>
            <person name="Herman E.K."/>
            <person name="Lin Y.C."/>
            <person name="Napier J."/>
            <person name="Ogata H."/>
            <person name="Sarno A.F."/>
            <person name="Shmutz J."/>
            <person name="Schroeder D."/>
            <person name="de Vargas C."/>
            <person name="Verret F."/>
            <person name="von Dassow P."/>
            <person name="Valentin K."/>
            <person name="Van de Peer Y."/>
            <person name="Wheeler G."/>
            <person name="Dacks J.B."/>
            <person name="Delwiche C.F."/>
            <person name="Dyhrman S.T."/>
            <person name="Glockner G."/>
            <person name="John U."/>
            <person name="Richards T."/>
            <person name="Worden A.Z."/>
            <person name="Zhang X."/>
            <person name="Grigoriev I.V."/>
            <person name="Allen A.E."/>
            <person name="Bidle K."/>
            <person name="Borodovsky M."/>
            <person name="Bowler C."/>
            <person name="Brownlee C."/>
            <person name="Cock J.M."/>
            <person name="Elias M."/>
            <person name="Gladyshev V.N."/>
            <person name="Groth M."/>
            <person name="Guda C."/>
            <person name="Hadaegh A."/>
            <person name="Iglesias-Rodriguez M.D."/>
            <person name="Jenkins J."/>
            <person name="Jones B.M."/>
            <person name="Lawson T."/>
            <person name="Leese F."/>
            <person name="Lindquist E."/>
            <person name="Lobanov A."/>
            <person name="Lomsadze A."/>
            <person name="Malik S.B."/>
            <person name="Marsh M.E."/>
            <person name="Mackinder L."/>
            <person name="Mock T."/>
            <person name="Mueller-Roeber B."/>
            <person name="Pagarete A."/>
            <person name="Parker M."/>
            <person name="Probert I."/>
            <person name="Quesneville H."/>
            <person name="Raines C."/>
            <person name="Rensing S.A."/>
            <person name="Riano-Pachon D.M."/>
            <person name="Richier S."/>
            <person name="Rokitta S."/>
            <person name="Shiraiwa Y."/>
            <person name="Soanes D.M."/>
            <person name="van der Giezen M."/>
            <person name="Wahlund T.M."/>
            <person name="Williams B."/>
            <person name="Wilson W."/>
            <person name="Wolfe G."/>
            <person name="Wurch L.L."/>
        </authorList>
    </citation>
    <scope>NUCLEOTIDE SEQUENCE</scope>
</reference>
<keyword evidence="1" id="KW-0175">Coiled coil</keyword>
<proteinExistence type="predicted"/>
<dbReference type="PaxDb" id="2903-EOD19473"/>
<dbReference type="EnsemblProtists" id="EOD19473">
    <property type="protein sequence ID" value="EOD19473"/>
    <property type="gene ID" value="EMIHUDRAFT_209022"/>
</dbReference>
<name>A0A0D3J7I8_EMIH1</name>
<reference evidence="3" key="2">
    <citation type="submission" date="2024-10" db="UniProtKB">
        <authorList>
            <consortium name="EnsemblProtists"/>
        </authorList>
    </citation>
    <scope>IDENTIFICATION</scope>
</reference>
<dbReference type="Proteomes" id="UP000013827">
    <property type="component" value="Unassembled WGS sequence"/>
</dbReference>
<dbReference type="GeneID" id="17264974"/>
<accession>A0A0D3J7I8</accession>
<dbReference type="RefSeq" id="XP_005771902.1">
    <property type="nucleotide sequence ID" value="XM_005771845.1"/>
</dbReference>
<feature type="region of interest" description="Disordered" evidence="2">
    <location>
        <begin position="209"/>
        <end position="252"/>
    </location>
</feature>
<sequence length="267" mass="28316">MSKQQVATYEQALLAGAKLDDEPSVTEPTGLASLWRNLVTCGSDAKLEKDYAVLIAQSIASAVAKARAEAATSLEQAPLAQENFRAAMLEEQTKHAANVQAGESEARAQAEQSRGLEAKVAELTAQLAEVSEARARADGEKVAAVRAAVADAMEQAREEKAAAVKAPHAARPWSRAFLAELAPTPTRQAAVADALSNVAASARKVEIVVPPESPQKRDISLFSPSRSWRSSEDPEGKPGNSAPDTTRAIQESMLRVREERIAAAQVA</sequence>
<dbReference type="KEGG" id="ehx:EMIHUDRAFT_209022"/>
<evidence type="ECO:0000313" key="4">
    <source>
        <dbReference type="Proteomes" id="UP000013827"/>
    </source>
</evidence>
<dbReference type="HOGENOM" id="CLU_1043665_0_0_1"/>
<evidence type="ECO:0008006" key="5">
    <source>
        <dbReference type="Google" id="ProtNLM"/>
    </source>
</evidence>
<evidence type="ECO:0000256" key="2">
    <source>
        <dbReference type="SAM" id="MobiDB-lite"/>
    </source>
</evidence>
<protein>
    <recommendedName>
        <fullName evidence="5">ACB domain-containing protein</fullName>
    </recommendedName>
</protein>
<evidence type="ECO:0000256" key="1">
    <source>
        <dbReference type="SAM" id="Coils"/>
    </source>
</evidence>
<feature type="coiled-coil region" evidence="1">
    <location>
        <begin position="106"/>
        <end position="140"/>
    </location>
</feature>
<evidence type="ECO:0000313" key="3">
    <source>
        <dbReference type="EnsemblProtists" id="EOD19473"/>
    </source>
</evidence>
<organism evidence="3 4">
    <name type="scientific">Emiliania huxleyi (strain CCMP1516)</name>
    <dbReference type="NCBI Taxonomy" id="280463"/>
    <lineage>
        <taxon>Eukaryota</taxon>
        <taxon>Haptista</taxon>
        <taxon>Haptophyta</taxon>
        <taxon>Prymnesiophyceae</taxon>
        <taxon>Isochrysidales</taxon>
        <taxon>Noelaerhabdaceae</taxon>
        <taxon>Emiliania</taxon>
    </lineage>
</organism>
<keyword evidence="4" id="KW-1185">Reference proteome</keyword>
<dbReference type="AlphaFoldDB" id="A0A0D3J7I8"/>